<keyword evidence="2" id="KW-1133">Transmembrane helix</keyword>
<feature type="compositionally biased region" description="Low complexity" evidence="1">
    <location>
        <begin position="67"/>
        <end position="78"/>
    </location>
</feature>
<evidence type="ECO:0000256" key="1">
    <source>
        <dbReference type="SAM" id="MobiDB-lite"/>
    </source>
</evidence>
<organism evidence="3">
    <name type="scientific">seawater metagenome</name>
    <dbReference type="NCBI Taxonomy" id="1561972"/>
    <lineage>
        <taxon>unclassified sequences</taxon>
        <taxon>metagenomes</taxon>
        <taxon>ecological metagenomes</taxon>
    </lineage>
</organism>
<evidence type="ECO:0000313" key="3">
    <source>
        <dbReference type="EMBL" id="VVU95502.1"/>
    </source>
</evidence>
<dbReference type="AlphaFoldDB" id="A0A5E8CM81"/>
<proteinExistence type="predicted"/>
<gene>
    <name evidence="3" type="ORF">CPAV1605_1253</name>
</gene>
<keyword evidence="2" id="KW-0472">Membrane</keyword>
<evidence type="ECO:0000256" key="2">
    <source>
        <dbReference type="SAM" id="Phobius"/>
    </source>
</evidence>
<accession>A0A5E8CM81</accession>
<keyword evidence="2" id="KW-0812">Transmembrane</keyword>
<sequence>MRKKINQELDELLESYPAYYGVAFLHLFTFLWKVICFGYDLFLGIGKRLYTYKIFSKSDKKYDVPSTTDTNTDTNTDTDTNKIKIKNTMTDEDLDNIIKSAFSEMMEKENMEKAKTNDNKNDNTKID</sequence>
<feature type="region of interest" description="Disordered" evidence="1">
    <location>
        <begin position="61"/>
        <end position="80"/>
    </location>
</feature>
<feature type="transmembrane region" description="Helical" evidence="2">
    <location>
        <begin position="20"/>
        <end position="43"/>
    </location>
</feature>
<dbReference type="EMBL" id="CABVLZ010000004">
    <property type="protein sequence ID" value="VVU95502.1"/>
    <property type="molecule type" value="Genomic_DNA"/>
</dbReference>
<name>A0A5E8CM81_9ZZZZ</name>
<reference evidence="3" key="1">
    <citation type="submission" date="2019-09" db="EMBL/GenBank/DDBJ databases">
        <authorList>
            <person name="Needham M D."/>
        </authorList>
    </citation>
    <scope>NUCLEOTIDE SEQUENCE</scope>
</reference>
<protein>
    <submittedName>
        <fullName evidence="3">Uncharacterized protein</fullName>
    </submittedName>
</protein>